<keyword evidence="2" id="KW-0808">Transferase</keyword>
<accession>A0A7N0V9W4</accession>
<keyword evidence="2" id="KW-0961">Cell wall biogenesis/degradation</keyword>
<evidence type="ECO:0000313" key="5">
    <source>
        <dbReference type="Proteomes" id="UP000594263"/>
    </source>
</evidence>
<keyword evidence="2" id="KW-0735">Signal-anchor</keyword>
<evidence type="ECO:0000313" key="4">
    <source>
        <dbReference type="EnsemblPlants" id="Kaladp0348s0004.1.v1.1"/>
    </source>
</evidence>
<reference evidence="4" key="1">
    <citation type="submission" date="2021-01" db="UniProtKB">
        <authorList>
            <consortium name="EnsemblPlants"/>
        </authorList>
    </citation>
    <scope>IDENTIFICATION</scope>
</reference>
<comment type="similarity">
    <text evidence="1 2">Belongs to the glycosyltransferase 77 family.</text>
</comment>
<dbReference type="Pfam" id="PF03407">
    <property type="entry name" value="Nucleotid_trans"/>
    <property type="match status" value="1"/>
</dbReference>
<dbReference type="SUPFAM" id="SSF53448">
    <property type="entry name" value="Nucleotide-diphospho-sugar transferases"/>
    <property type="match status" value="1"/>
</dbReference>
<dbReference type="InterPro" id="IPR044575">
    <property type="entry name" value="RAY1-like"/>
</dbReference>
<evidence type="ECO:0000256" key="1">
    <source>
        <dbReference type="ARBA" id="ARBA00007033"/>
    </source>
</evidence>
<proteinExistence type="inferred from homology"/>
<dbReference type="OMA" id="CLIANEH"/>
<keyword evidence="2" id="KW-0812">Transmembrane</keyword>
<dbReference type="EnsemblPlants" id="Kaladp0348s0004.1.v1.1">
    <property type="protein sequence ID" value="Kaladp0348s0004.1.v1.1"/>
    <property type="gene ID" value="Kaladp0348s0004.v1.1"/>
</dbReference>
<evidence type="ECO:0000256" key="2">
    <source>
        <dbReference type="RuleBase" id="RU363055"/>
    </source>
</evidence>
<feature type="domain" description="Nucleotide-diphospho-sugar transferase" evidence="3">
    <location>
        <begin position="112"/>
        <end position="332"/>
    </location>
</feature>
<keyword evidence="2" id="KW-0328">Glycosyltransferase</keyword>
<dbReference type="GO" id="GO:0000139">
    <property type="term" value="C:Golgi membrane"/>
    <property type="evidence" value="ECO:0007669"/>
    <property type="project" value="UniProtKB-SubCell"/>
</dbReference>
<evidence type="ECO:0000259" key="3">
    <source>
        <dbReference type="Pfam" id="PF03407"/>
    </source>
</evidence>
<dbReference type="GO" id="GO:0016757">
    <property type="term" value="F:glycosyltransferase activity"/>
    <property type="evidence" value="ECO:0007669"/>
    <property type="project" value="UniProtKB-KW"/>
</dbReference>
<keyword evidence="5" id="KW-1185">Reference proteome</keyword>
<dbReference type="PANTHER" id="PTHR47483:SF1">
    <property type="entry name" value="BETA-ARABINOFURANOSYLTRANSFERASE RAY1"/>
    <property type="match status" value="1"/>
</dbReference>
<organism evidence="4 5">
    <name type="scientific">Kalanchoe fedtschenkoi</name>
    <name type="common">Lavender scallops</name>
    <name type="synonym">South American air plant</name>
    <dbReference type="NCBI Taxonomy" id="63787"/>
    <lineage>
        <taxon>Eukaryota</taxon>
        <taxon>Viridiplantae</taxon>
        <taxon>Streptophyta</taxon>
        <taxon>Embryophyta</taxon>
        <taxon>Tracheophyta</taxon>
        <taxon>Spermatophyta</taxon>
        <taxon>Magnoliopsida</taxon>
        <taxon>eudicotyledons</taxon>
        <taxon>Gunneridae</taxon>
        <taxon>Pentapetalae</taxon>
        <taxon>Saxifragales</taxon>
        <taxon>Crassulaceae</taxon>
        <taxon>Kalanchoe</taxon>
    </lineage>
</organism>
<keyword evidence="2" id="KW-0333">Golgi apparatus</keyword>
<dbReference type="PANTHER" id="PTHR47483">
    <property type="entry name" value="BETA-ARABINOFURANOSYLTRANSFERASE RAY1"/>
    <property type="match status" value="1"/>
</dbReference>
<dbReference type="AlphaFoldDB" id="A0A7N0V9W4"/>
<dbReference type="GO" id="GO:0071555">
    <property type="term" value="P:cell wall organization"/>
    <property type="evidence" value="ECO:0007669"/>
    <property type="project" value="UniProtKB-KW"/>
</dbReference>
<dbReference type="EC" id="2.4.2.-" evidence="2"/>
<dbReference type="Gramene" id="Kaladp0348s0004.1.v1.1">
    <property type="protein sequence ID" value="Kaladp0348s0004.1.v1.1"/>
    <property type="gene ID" value="Kaladp0348s0004.v1.1"/>
</dbReference>
<sequence length="355" mass="40680">MKLYYFVDPRGTPIYYPVGNKNLWKNRVLQSWRKMIMKSCLIANEHRKSVPVPYEWMENQLRPSPDLSLSFSLEKLLSVVADYSKTIVLAVAGSSYKEMLMSWVCRLRQLQIQNFLVCALDQETYQFSILQGVPAFKDSLAPPNISFNDCHFGTECFQRVTKVKSRLVLQILKLGYNVLLSDVDVYWFQDPRPLLYSFGPGVLAAQSDEYNKTGPINMPRRLNSGFYYARSDAPTIAALERVVKHAATSNLSEQPSFYDTLCGKGGSNRVGDNRCVEPVTNLTVHFLDRDLFPNGAYRGFWEKKNVRATCVKKGCVVLHNNWISGRRKKLERQILSGLWEYDASTRMCVHEVLKS</sequence>
<comment type="subcellular location">
    <subcellularLocation>
        <location evidence="2">Golgi apparatus membrane</location>
        <topology evidence="2">Single-pass type II membrane protein</topology>
    </subcellularLocation>
</comment>
<name>A0A7N0V9W4_KALFE</name>
<dbReference type="Proteomes" id="UP000594263">
    <property type="component" value="Unplaced"/>
</dbReference>
<protein>
    <recommendedName>
        <fullName evidence="2">Glycosyltransferase</fullName>
        <ecNumber evidence="2">2.4.2.-</ecNumber>
    </recommendedName>
</protein>
<dbReference type="InterPro" id="IPR005069">
    <property type="entry name" value="Nucl-diP-sugar_transferase"/>
</dbReference>
<dbReference type="InterPro" id="IPR029044">
    <property type="entry name" value="Nucleotide-diphossugar_trans"/>
</dbReference>